<feature type="compositionally biased region" description="Basic and acidic residues" evidence="1">
    <location>
        <begin position="768"/>
        <end position="778"/>
    </location>
</feature>
<keyword evidence="2" id="KW-0812">Transmembrane</keyword>
<organism evidence="4 5">
    <name type="scientific">Nocardiopsis mangrovi</name>
    <dbReference type="NCBI Taxonomy" id="1179818"/>
    <lineage>
        <taxon>Bacteria</taxon>
        <taxon>Bacillati</taxon>
        <taxon>Actinomycetota</taxon>
        <taxon>Actinomycetes</taxon>
        <taxon>Streptosporangiales</taxon>
        <taxon>Nocardiopsidaceae</taxon>
        <taxon>Nocardiopsis</taxon>
    </lineage>
</organism>
<feature type="transmembrane region" description="Helical" evidence="2">
    <location>
        <begin position="715"/>
        <end position="735"/>
    </location>
</feature>
<dbReference type="Pfam" id="PF19516">
    <property type="entry name" value="DUF6049"/>
    <property type="match status" value="1"/>
</dbReference>
<name>A0ABV9E461_9ACTN</name>
<evidence type="ECO:0000256" key="1">
    <source>
        <dbReference type="SAM" id="MobiDB-lite"/>
    </source>
</evidence>
<feature type="region of interest" description="Disordered" evidence="1">
    <location>
        <begin position="224"/>
        <end position="270"/>
    </location>
</feature>
<proteinExistence type="predicted"/>
<keyword evidence="5" id="KW-1185">Reference proteome</keyword>
<keyword evidence="3" id="KW-0732">Signal</keyword>
<sequence>MRRFAHVGAVAATTVVLIPALAAFDHAQAPALAVPLEDSDDSTPLIIEEITPTAVEDDSTVRVSGQITNTTDDPLDEVTVRLRYGTTPFGSRSELDDYADNGGDLLASGPTEKVDGPIEPGESADYTVEADAGDLGLGSFGVYPLSVEALDPSGGALGDQHTFLPYRGGSAPDPVGIAWVWPLMGTPQRAGNDTYLSDGLAESVGPEGRLGRLLTAGAQDEAITLEPPATPSPVVSDDATGATPGDDAEGDAPDGDGAPRSTGESDRVPVTWAVDPGLLDDVARLTEGPYEVVTDPGEAGGDSDDAAPATETMDPSLNARVWLDQARTALGGEPLIATPYAAPDIAALLRADLGADAEAAVPLGEETLQRILGQGADDAYAWPAGGVMDSATREFYTEQGATRFLLSDSAMPAQQWSTATPTAEATLPLPGDEDGTALVADSGLTAVLGRDSTGPGRAALAQQRFAAETAMISAEDPGTDRTIVAAPPTDWAPSAAFAEGVLQASDDLPWLEPAALDDVEADPDAQAQRRDLVYPERALDRELSGDHLDEVAGIRRDVRLFNSILEDDSDPFRPAILRLEAAAWREDDELAATTRALVAGQVQEDMGKVRIIPGEPVTLASKTGTIGILVANDLEDHTVRLKLSMLSTNPERLSVEGGNGTMEIGPGGKTTVYVPLSARINGRTVLQLSLHNTEGEPVSGEQALDVNATGLGNQALLISGVGALVLVVALAPRALRKWARTRAAGAAPDPDGASGDGSASAGGGDDTPAPKDDDKGGA</sequence>
<comment type="caution">
    <text evidence="4">The sequence shown here is derived from an EMBL/GenBank/DDBJ whole genome shotgun (WGS) entry which is preliminary data.</text>
</comment>
<accession>A0ABV9E461</accession>
<dbReference type="RefSeq" id="WP_378577458.1">
    <property type="nucleotide sequence ID" value="NZ_JBHSFQ010000024.1"/>
</dbReference>
<dbReference type="EMBL" id="JBHSFQ010000024">
    <property type="protein sequence ID" value="MFC4564388.1"/>
    <property type="molecule type" value="Genomic_DNA"/>
</dbReference>
<evidence type="ECO:0000313" key="5">
    <source>
        <dbReference type="Proteomes" id="UP001595923"/>
    </source>
</evidence>
<feature type="region of interest" description="Disordered" evidence="1">
    <location>
        <begin position="740"/>
        <end position="778"/>
    </location>
</feature>
<keyword evidence="2" id="KW-0472">Membrane</keyword>
<dbReference type="InterPro" id="IPR046112">
    <property type="entry name" value="DUF6049"/>
</dbReference>
<evidence type="ECO:0000256" key="2">
    <source>
        <dbReference type="SAM" id="Phobius"/>
    </source>
</evidence>
<feature type="signal peptide" evidence="3">
    <location>
        <begin position="1"/>
        <end position="22"/>
    </location>
</feature>
<gene>
    <name evidence="4" type="ORF">ACFO4E_21210</name>
</gene>
<evidence type="ECO:0000256" key="3">
    <source>
        <dbReference type="SAM" id="SignalP"/>
    </source>
</evidence>
<reference evidence="5" key="1">
    <citation type="journal article" date="2019" name="Int. J. Syst. Evol. Microbiol.">
        <title>The Global Catalogue of Microorganisms (GCM) 10K type strain sequencing project: providing services to taxonomists for standard genome sequencing and annotation.</title>
        <authorList>
            <consortium name="The Broad Institute Genomics Platform"/>
            <consortium name="The Broad Institute Genome Sequencing Center for Infectious Disease"/>
            <person name="Wu L."/>
            <person name="Ma J."/>
        </authorList>
    </citation>
    <scope>NUCLEOTIDE SEQUENCE [LARGE SCALE GENOMIC DNA]</scope>
    <source>
        <strain evidence="5">XZYJ18</strain>
    </source>
</reference>
<feature type="chain" id="PRO_5045495805" evidence="3">
    <location>
        <begin position="23"/>
        <end position="778"/>
    </location>
</feature>
<protein>
    <submittedName>
        <fullName evidence="4">DUF6049 family protein</fullName>
    </submittedName>
</protein>
<keyword evidence="2" id="KW-1133">Transmembrane helix</keyword>
<evidence type="ECO:0000313" key="4">
    <source>
        <dbReference type="EMBL" id="MFC4564388.1"/>
    </source>
</evidence>
<dbReference type="Proteomes" id="UP001595923">
    <property type="component" value="Unassembled WGS sequence"/>
</dbReference>
<feature type="compositionally biased region" description="Low complexity" evidence="1">
    <location>
        <begin position="743"/>
        <end position="759"/>
    </location>
</feature>
<feature type="region of interest" description="Disordered" evidence="1">
    <location>
        <begin position="291"/>
        <end position="312"/>
    </location>
</feature>